<comment type="pathway">
    <text evidence="1">tRNA modification; 5-methoxycarbonylmethyl-2-thiouridine-tRNA biosynthesis.</text>
</comment>
<dbReference type="InterPro" id="IPR027417">
    <property type="entry name" value="P-loop_NTPase"/>
</dbReference>
<organism evidence="4 5">
    <name type="scientific">Ridgeia piscesae</name>
    <name type="common">Tubeworm</name>
    <dbReference type="NCBI Taxonomy" id="27915"/>
    <lineage>
        <taxon>Eukaryota</taxon>
        <taxon>Metazoa</taxon>
        <taxon>Spiralia</taxon>
        <taxon>Lophotrochozoa</taxon>
        <taxon>Annelida</taxon>
        <taxon>Polychaeta</taxon>
        <taxon>Sedentaria</taxon>
        <taxon>Canalipalpata</taxon>
        <taxon>Sabellida</taxon>
        <taxon>Siboglinidae</taxon>
        <taxon>Ridgeia</taxon>
    </lineage>
</organism>
<comment type="caution">
    <text evidence="4">The sequence shown here is derived from an EMBL/GenBank/DDBJ whole genome shotgun (WGS) entry which is preliminary data.</text>
</comment>
<dbReference type="Proteomes" id="UP001209878">
    <property type="component" value="Unassembled WGS sequence"/>
</dbReference>
<dbReference type="CDD" id="cd19495">
    <property type="entry name" value="Elp6"/>
    <property type="match status" value="1"/>
</dbReference>
<gene>
    <name evidence="4" type="ORF">NP493_41g02045</name>
</gene>
<evidence type="ECO:0000313" key="4">
    <source>
        <dbReference type="EMBL" id="KAK2191983.1"/>
    </source>
</evidence>
<evidence type="ECO:0000256" key="2">
    <source>
        <dbReference type="ARBA" id="ARBA00008837"/>
    </source>
</evidence>
<dbReference type="InterPro" id="IPR018627">
    <property type="entry name" value="ELP6"/>
</dbReference>
<dbReference type="Gene3D" id="3.40.50.300">
    <property type="entry name" value="P-loop containing nucleotide triphosphate hydrolases"/>
    <property type="match status" value="1"/>
</dbReference>
<dbReference type="GO" id="GO:0002098">
    <property type="term" value="P:tRNA wobble uridine modification"/>
    <property type="evidence" value="ECO:0007669"/>
    <property type="project" value="InterPro"/>
</dbReference>
<dbReference type="PANTHER" id="PTHR16184">
    <property type="entry name" value="ELONGATOR COMPLEX PROTEIN 6"/>
    <property type="match status" value="1"/>
</dbReference>
<dbReference type="AlphaFoldDB" id="A0AAD9PC67"/>
<dbReference type="PANTHER" id="PTHR16184:SF6">
    <property type="entry name" value="ELONGATOR COMPLEX PROTEIN 6"/>
    <property type="match status" value="1"/>
</dbReference>
<dbReference type="GO" id="GO:0033588">
    <property type="term" value="C:elongator holoenzyme complex"/>
    <property type="evidence" value="ECO:0007669"/>
    <property type="project" value="InterPro"/>
</dbReference>
<proteinExistence type="inferred from homology"/>
<dbReference type="Pfam" id="PF09807">
    <property type="entry name" value="ELP6"/>
    <property type="match status" value="1"/>
</dbReference>
<reference evidence="4" key="1">
    <citation type="journal article" date="2023" name="Mol. Biol. Evol.">
        <title>Third-Generation Sequencing Reveals the Adaptive Role of the Epigenome in Three Deep-Sea Polychaetes.</title>
        <authorList>
            <person name="Perez M."/>
            <person name="Aroh O."/>
            <person name="Sun Y."/>
            <person name="Lan Y."/>
            <person name="Juniper S.K."/>
            <person name="Young C.R."/>
            <person name="Angers B."/>
            <person name="Qian P.Y."/>
        </authorList>
    </citation>
    <scope>NUCLEOTIDE SEQUENCE</scope>
    <source>
        <strain evidence="4">R07B-5</strain>
    </source>
</reference>
<comment type="similarity">
    <text evidence="2">Belongs to the ELP6 family.</text>
</comment>
<name>A0AAD9PC67_RIDPI</name>
<evidence type="ECO:0000256" key="1">
    <source>
        <dbReference type="ARBA" id="ARBA00005043"/>
    </source>
</evidence>
<evidence type="ECO:0000313" key="5">
    <source>
        <dbReference type="Proteomes" id="UP001209878"/>
    </source>
</evidence>
<protein>
    <recommendedName>
        <fullName evidence="3">Elongator complex protein 6</fullName>
    </recommendedName>
</protein>
<keyword evidence="5" id="KW-1185">Reference proteome</keyword>
<dbReference type="EMBL" id="JAODUO010000041">
    <property type="protein sequence ID" value="KAK2191983.1"/>
    <property type="molecule type" value="Genomic_DNA"/>
</dbReference>
<evidence type="ECO:0000256" key="3">
    <source>
        <dbReference type="ARBA" id="ARBA00020263"/>
    </source>
</evidence>
<sequence length="273" mass="30138">MFPEINNFLDINPSSLPNGKCIVVKQCGTDGSFLLHHLLSLYGHGNCNACLVGVAQTFNHYKSVSDKVGASLNKWKESGKFAFIDALKEIGQITIESTSDTSIGDVVDTLDVSYLKRLYFVIKSAIQQLSKQGDASTVLVMIDDLTMLLHVGIPVLSVIHFVQYLRQLVCPTHNSSGCLTVLVHQDLAVDDDDLNILVRQLCHSSDMILHVSGLESGFCRDVHGKLTVTWRESAEKEHPSGWNKQQEKTMEMQFKIMDKNVCLFAPGTSAAVL</sequence>
<accession>A0AAD9PC67</accession>